<organism evidence="2">
    <name type="scientific">freshwater metagenome</name>
    <dbReference type="NCBI Taxonomy" id="449393"/>
    <lineage>
        <taxon>unclassified sequences</taxon>
        <taxon>metagenomes</taxon>
        <taxon>ecological metagenomes</taxon>
    </lineage>
</organism>
<evidence type="ECO:0000256" key="1">
    <source>
        <dbReference type="SAM" id="MobiDB-lite"/>
    </source>
</evidence>
<dbReference type="EMBL" id="CAESPC010000028">
    <property type="protein sequence ID" value="CAB4366708.1"/>
    <property type="molecule type" value="Genomic_DNA"/>
</dbReference>
<evidence type="ECO:0000313" key="2">
    <source>
        <dbReference type="EMBL" id="CAB4366708.1"/>
    </source>
</evidence>
<protein>
    <submittedName>
        <fullName evidence="2">Unannotated protein</fullName>
    </submittedName>
</protein>
<feature type="region of interest" description="Disordered" evidence="1">
    <location>
        <begin position="67"/>
        <end position="92"/>
    </location>
</feature>
<reference evidence="2" key="1">
    <citation type="submission" date="2020-05" db="EMBL/GenBank/DDBJ databases">
        <authorList>
            <person name="Chiriac C."/>
            <person name="Salcher M."/>
            <person name="Ghai R."/>
            <person name="Kavagutti S V."/>
        </authorList>
    </citation>
    <scope>NUCLEOTIDE SEQUENCE</scope>
</reference>
<accession>A0A6J6ADH7</accession>
<proteinExistence type="predicted"/>
<name>A0A6J6ADH7_9ZZZZ</name>
<dbReference type="AlphaFoldDB" id="A0A6J6ADH7"/>
<gene>
    <name evidence="2" type="ORF">UFOPK4180_00296</name>
</gene>
<sequence>MRERAFKLREINFTFKIAIDKANSESRNALATAMNPLQKSTIATNRRNAINQAINLRDSSIAALGPMPVPPIEPVRQKLKMGPNKSKARERS</sequence>